<feature type="region of interest" description="Disordered" evidence="1">
    <location>
        <begin position="695"/>
        <end position="727"/>
    </location>
</feature>
<protein>
    <submittedName>
        <fullName evidence="3">Uncharacterized protein LOC106060174 isoform X1</fullName>
    </submittedName>
</protein>
<proteinExistence type="predicted"/>
<feature type="compositionally biased region" description="Polar residues" evidence="1">
    <location>
        <begin position="2902"/>
        <end position="2918"/>
    </location>
</feature>
<keyword evidence="2" id="KW-1185">Reference proteome</keyword>
<evidence type="ECO:0000256" key="1">
    <source>
        <dbReference type="SAM" id="MobiDB-lite"/>
    </source>
</evidence>
<gene>
    <name evidence="3" type="primary">LOC106060174</name>
</gene>
<feature type="compositionally biased region" description="Low complexity" evidence="1">
    <location>
        <begin position="40"/>
        <end position="50"/>
    </location>
</feature>
<feature type="compositionally biased region" description="Basic and acidic residues" evidence="1">
    <location>
        <begin position="349"/>
        <end position="358"/>
    </location>
</feature>
<feature type="compositionally biased region" description="Polar residues" evidence="1">
    <location>
        <begin position="1258"/>
        <end position="1282"/>
    </location>
</feature>
<feature type="compositionally biased region" description="Polar residues" evidence="1">
    <location>
        <begin position="91"/>
        <end position="101"/>
    </location>
</feature>
<feature type="region of interest" description="Disordered" evidence="1">
    <location>
        <begin position="1219"/>
        <end position="1240"/>
    </location>
</feature>
<dbReference type="OrthoDB" id="10300300at2759"/>
<accession>A0A9W3BFT6</accession>
<feature type="compositionally biased region" description="Polar residues" evidence="1">
    <location>
        <begin position="707"/>
        <end position="727"/>
    </location>
</feature>
<feature type="compositionally biased region" description="Low complexity" evidence="1">
    <location>
        <begin position="1"/>
        <end position="14"/>
    </location>
</feature>
<feature type="compositionally biased region" description="Basic and acidic residues" evidence="1">
    <location>
        <begin position="141"/>
        <end position="153"/>
    </location>
</feature>
<feature type="region of interest" description="Disordered" evidence="1">
    <location>
        <begin position="2650"/>
        <end position="2676"/>
    </location>
</feature>
<feature type="compositionally biased region" description="Basic residues" evidence="1">
    <location>
        <begin position="2032"/>
        <end position="2042"/>
    </location>
</feature>
<feature type="region of interest" description="Disordered" evidence="1">
    <location>
        <begin position="2472"/>
        <end position="2502"/>
    </location>
</feature>
<feature type="compositionally biased region" description="Basic and acidic residues" evidence="1">
    <location>
        <begin position="277"/>
        <end position="292"/>
    </location>
</feature>
<dbReference type="GeneID" id="106060174"/>
<feature type="region of interest" description="Disordered" evidence="1">
    <location>
        <begin position="249"/>
        <end position="295"/>
    </location>
</feature>
<evidence type="ECO:0000313" key="3">
    <source>
        <dbReference type="RefSeq" id="XP_055898472.1"/>
    </source>
</evidence>
<feature type="compositionally biased region" description="Polar residues" evidence="1">
    <location>
        <begin position="359"/>
        <end position="370"/>
    </location>
</feature>
<feature type="compositionally biased region" description="Polar residues" evidence="1">
    <location>
        <begin position="2043"/>
        <end position="2067"/>
    </location>
</feature>
<feature type="region of interest" description="Disordered" evidence="1">
    <location>
        <begin position="2541"/>
        <end position="2571"/>
    </location>
</feature>
<feature type="compositionally biased region" description="Polar residues" evidence="1">
    <location>
        <begin position="62"/>
        <end position="71"/>
    </location>
</feature>
<feature type="region of interest" description="Disordered" evidence="1">
    <location>
        <begin position="1"/>
        <end position="76"/>
    </location>
</feature>
<organism evidence="2 3">
    <name type="scientific">Biomphalaria glabrata</name>
    <name type="common">Bloodfluke planorb</name>
    <name type="synonym">Freshwater snail</name>
    <dbReference type="NCBI Taxonomy" id="6526"/>
    <lineage>
        <taxon>Eukaryota</taxon>
        <taxon>Metazoa</taxon>
        <taxon>Spiralia</taxon>
        <taxon>Lophotrochozoa</taxon>
        <taxon>Mollusca</taxon>
        <taxon>Gastropoda</taxon>
        <taxon>Heterobranchia</taxon>
        <taxon>Euthyneura</taxon>
        <taxon>Panpulmonata</taxon>
        <taxon>Hygrophila</taxon>
        <taxon>Lymnaeoidea</taxon>
        <taxon>Planorbidae</taxon>
        <taxon>Biomphalaria</taxon>
    </lineage>
</organism>
<feature type="region of interest" description="Disordered" evidence="1">
    <location>
        <begin position="349"/>
        <end position="387"/>
    </location>
</feature>
<dbReference type="Proteomes" id="UP001165740">
    <property type="component" value="Chromosome 1"/>
</dbReference>
<feature type="region of interest" description="Disordered" evidence="1">
    <location>
        <begin position="2898"/>
        <end position="2933"/>
    </location>
</feature>
<feature type="region of interest" description="Disordered" evidence="1">
    <location>
        <begin position="1253"/>
        <end position="1282"/>
    </location>
</feature>
<dbReference type="RefSeq" id="XP_055898472.1">
    <property type="nucleotide sequence ID" value="XM_056042497.1"/>
</dbReference>
<reference evidence="3" key="1">
    <citation type="submission" date="2025-08" db="UniProtKB">
        <authorList>
            <consortium name="RefSeq"/>
        </authorList>
    </citation>
    <scope>IDENTIFICATION</scope>
</reference>
<evidence type="ECO:0000313" key="2">
    <source>
        <dbReference type="Proteomes" id="UP001165740"/>
    </source>
</evidence>
<feature type="compositionally biased region" description="Basic and acidic residues" evidence="1">
    <location>
        <begin position="2492"/>
        <end position="2502"/>
    </location>
</feature>
<feature type="region of interest" description="Disordered" evidence="1">
    <location>
        <begin position="2032"/>
        <end position="2074"/>
    </location>
</feature>
<feature type="compositionally biased region" description="Low complexity" evidence="1">
    <location>
        <begin position="260"/>
        <end position="270"/>
    </location>
</feature>
<feature type="region of interest" description="Disordered" evidence="1">
    <location>
        <begin position="91"/>
        <end position="153"/>
    </location>
</feature>
<sequence length="2933" mass="329573">MSRLSLMLLKMSQSDTKKERKKKKGKDKKDSDENVGDEGSPPLEVSSSKKLSLEADAMNTAHKASTSSVNDQLEEGKVKSITELLEKKTATRVSSQNQLANKSEEARKTMIKSRLQAGQARQRARDASAAKDVNSEPNGEEPMKNREAIEEARRARKKAILESRKISAKNREAATDEAQLANNDVVKTRRKASLGRGRDSIGNTDALKYNIEVTKATDEVPTVTDELPSSNDEFPTIDEALTVNDEDLTSKDDEPVTKGEISSIKSEISSQTSPHFDSQKVKTKNSDVKTSTKESQNMLNVIKEEPNTERIVSAKGSRSNTLTDDKVMDLARELVSNTAESIRTLIQDERQRSSEVQRIDSQAENVSNTAGRVEERDQAGETQNSETLADFVSRSVHSLVRLRKEQSAIETLETIKTILESSTSLAQTKKVSSNSVEVQTQREPASMLHTQEATKLPSGADVLTAFVSNEDVNNQRKLNLNNAMYFDDCLNVDSEKNNDKMRFKESCKLNCSLCSTNKSLSKARCVPCLSTCRNCFRPVKAKKHLAQANEGQCSTTFRDSFDLQEARQGFQEQSLMKSRYVTVQGSGPPNFTQVSGPPNFTQVSGQPNYVRGNGQSNCIESNGQSNCIRGNVQSKCTKGCGSTNCSQASGPHNFTQVSSPSIYAQSSIPHNLTQGTCPTNCGQCRNPLFCSLKNQSNQRSQSRDGRTSSMDQRNIVSNTNGINTSKIDVNNMSQDQDNAMHCYNQCHNYEATQLNQARNHELNSVKQGLNYEMNQSLPDQCVRQELNYATNQSLGVDENTRMDDVQQGQSNNVLVNHLNHFDGPNNDNVLYPCGRPHDCPSPNLNNTPCGCRPNTEKKRVTFIHKDISRCVAKDEFNYVSTDKIQFASHMSSQDISYKSNNVIKSAHLFSNLFGNGHNMGFDPIRKDSPNTMNPLSPIVPAVCVSSGSHVMYVSENASETLKPKGQRADGCFRPQTRSSILNRAQSGQQAGGQFPCNYELPNGHLYDRADECELENIFLHAKGCMNNVQIFAEGEVHNIKVFAEGQLSDLKMYSNGDLENVETCTQGELESLLTYDDGQERLELQLREETKDAPLPMPFDRPESSQTKQNVPVCCVAKHKEDWPQKCPKTFGNFNISSNKGGPGHVLHWSSSIGQEDSSEDRFVSIIGESVNRTSDQGLRKVRHFHHTKGRSQVIGKKDADLVENVNAIGRDCSLIQKSIRNHSPSSSPRFSSKRRATDRDIECSNAERLRMRPPATNVDTWKPDSSPQHYSTSSKFPSSKQLTHRNVDKKCDSNTCTHVGGEIVCTDPGGKEEHRSKNFYLHKEHTLWASTSKVEGQDDKSRKPICVSEGQSNREWTLDSVSLTHERCKKSQCLDTVNAKFPKVNTTQQTDTDSELVELANLTQWVHANNEGLFNEAEREALLWHPKSDIHYKQDFIVGHADILAHSAPADRCHLLGSTQVQPEDVTVGDQTHESLTEIREGDFDTNLKTLLDNVICHFDENVTSLLDTKVKGFHQKVESLLEMEMDRIDNNVKSIVDNGIGNIHANLKAALLQENTKANAEKKLLNSFHIAAKDHHASTAMATNDYKTCQNTEIKQDKGQMEALNKGQVESLSRGHLGTLKQESTLLTSKEKPVAVNQGQGALRLGQNVNKGQGQDALRQGQNVNKGQGLTGAINKGYCSKNPSSIIQKGANTIQSNTPEYQYPYGSVQLCNVEARSDRTWLDQHSSLCHTPSGAHQAQLDVDPFLCVHLPARHNEEKQQGQLLQTKPFSERTSNQINKYGLNTKLNTNEKPNLLYCRNNNPDGTDSKRNQTIYNVAPTSAVIGRRQDWSSDLPEKTNFLPKKEPNAICDRKSSQVYCHNLNDRSRTLEHRVQHGRDPLKQDSCLRNDPQQNMASLQQEHNSKLDKKKHFLNTLNSIDESNASTSRELILEDLDILPDDLIMAQSDSRSLLNQDMETSEDVSNPSNHIKGNESYALGSKGLESKHTGYLNQIMNQTHTITGHLHNQSYLQETEDCVGYKPQVSNKKFLRRNRNKRLKVKSPKSSNDCVENSYSDYTEETSNNSGVNGDGHEERKNDLLREHDKANNLTPADEQILQEASHNPRSLKKERCSPGKTEMPSKEVFQGYCSCLQNIEADEQCCCAMRQCASIHPNQNDAVKESNKPQEENKQLAQEVKPVCQFTFIPYESEPSRDSLLSGSTNFIDGRLYIDVCNTYPLISSSSHQFENEYKQEPVTDKLVCDMGTPQALSCDYELLSPDTCEKPCYKSDEISERCECHSQNSKQKTKTDIRSSSKLDKNVLGKICQINKLCNYKLSNECKNPESTCVDKQNQHVQNVGSVKPSDGCKRQTRDAECIYPDIAENLQCESEDANSERKLLNDVVSNDSSDCPTVPTSKVDACTDVKDLPSMEVSSCHVSCNVCEDFKELLQESSSNEETESCTVSSVGTVHRSTEPAQRSKHFKTFSRPTWKKHVQLSDGDDDGSLSPNRYCKHQKDDKKRTTDRGFRIEDDMLVYGSRTAKVRMAGNETDYERYRKHLHGSLTHLDNTRGDSPCNDERTTASDFSGEEDNQEPVGRCMRCKRALNLEASDDTDDYMPKRSRSLDFERYQNCRAKQNTCSERDNYCYEVDSEFNVPSLTECCMKHSRYKKYSKTNQRRSHGQSVTKYQRDRREDSYENEYGADPTEVMYVRCESPKPSHYVDEIGFVKEKRGHSRSPARQHREYVEPEKVCRSQRTCDCNEDHEESFANDHYKGYPVSHRSMYAGKAESRDPTYHRMEENEENCATKMQSQSPYQSDFSTERSDRFYYNDKSASASKARSHPMAGFKAQAEVPKQNSLLPEDTSKVVYAPISPRGQAKLCLSQTPQWSPNDTKRSSNCCQGLFRNQSGYQMLGVYKEVDERSNSSKVPQQYQHYPDSSQRIPRGCFMNREEERET</sequence>
<name>A0A9W3BFT6_BIOGL</name>